<feature type="short sequence motif" description="'KMSKS' region" evidence="7">
    <location>
        <begin position="227"/>
        <end position="231"/>
    </location>
</feature>
<keyword evidence="8" id="KW-0648">Protein biosynthesis</keyword>
<evidence type="ECO:0000256" key="2">
    <source>
        <dbReference type="ARBA" id="ARBA00022723"/>
    </source>
</evidence>
<keyword evidence="5 7" id="KW-0067">ATP-binding</keyword>
<dbReference type="PANTHER" id="PTHR43311:SF1">
    <property type="entry name" value="GLUTAMYL-Q TRNA(ASP) SYNTHETASE"/>
    <property type="match status" value="1"/>
</dbReference>
<comment type="caution">
    <text evidence="10">The sequence shown here is derived from an EMBL/GenBank/DDBJ whole genome shotgun (WGS) entry which is preliminary data.</text>
</comment>
<comment type="cofactor">
    <cofactor evidence="7">
        <name>Zn(2+)</name>
        <dbReference type="ChEBI" id="CHEBI:29105"/>
    </cofactor>
    <text evidence="7">Binds 1 zinc ion per subunit.</text>
</comment>
<evidence type="ECO:0000259" key="9">
    <source>
        <dbReference type="Pfam" id="PF00749"/>
    </source>
</evidence>
<feature type="short sequence motif" description="'HIGH' region" evidence="7">
    <location>
        <begin position="9"/>
        <end position="19"/>
    </location>
</feature>
<dbReference type="InterPro" id="IPR022380">
    <property type="entry name" value="Glu-Q_tRNA(Asp)_Synthase"/>
</dbReference>
<dbReference type="GO" id="GO:0005829">
    <property type="term" value="C:cytosol"/>
    <property type="evidence" value="ECO:0007669"/>
    <property type="project" value="TreeGrafter"/>
</dbReference>
<dbReference type="EMBL" id="QKRX01000020">
    <property type="protein sequence ID" value="RAU16624.1"/>
    <property type="molecule type" value="Genomic_DNA"/>
</dbReference>
<keyword evidence="2 7" id="KW-0479">Metal-binding</keyword>
<dbReference type="Pfam" id="PF00749">
    <property type="entry name" value="tRNA-synt_1c"/>
    <property type="match status" value="1"/>
</dbReference>
<comment type="function">
    <text evidence="7">Catalyzes the tRNA-independent activation of glutamate in presence of ATP and the subsequent transfer of glutamate onto a tRNA(Asp). Glutamate is transferred on the 2-amino-5-(4,5-dihydroxy-2-cyclopenten-1-yl) moiety of the queuosine in the wobble position of the QUC anticodon.</text>
</comment>
<evidence type="ECO:0000256" key="6">
    <source>
        <dbReference type="ARBA" id="ARBA00023146"/>
    </source>
</evidence>
<dbReference type="HAMAP" id="MF_01428">
    <property type="entry name" value="Glu_Q_tRNA_synth"/>
    <property type="match status" value="1"/>
</dbReference>
<evidence type="ECO:0000256" key="5">
    <source>
        <dbReference type="ARBA" id="ARBA00022840"/>
    </source>
</evidence>
<name>A0A364NHV4_9GAMM</name>
<evidence type="ECO:0000256" key="3">
    <source>
        <dbReference type="ARBA" id="ARBA00022741"/>
    </source>
</evidence>
<feature type="binding site" evidence="7">
    <location>
        <position position="118"/>
    </location>
    <ligand>
        <name>Zn(2+)</name>
        <dbReference type="ChEBI" id="CHEBI:29105"/>
    </ligand>
</feature>
<dbReference type="AlphaFoldDB" id="A0A364NHV4"/>
<dbReference type="GO" id="GO:0005524">
    <property type="term" value="F:ATP binding"/>
    <property type="evidence" value="ECO:0007669"/>
    <property type="project" value="UniProtKB-KW"/>
</dbReference>
<feature type="binding site" evidence="7">
    <location>
        <position position="230"/>
    </location>
    <ligand>
        <name>ATP</name>
        <dbReference type="ChEBI" id="CHEBI:30616"/>
    </ligand>
</feature>
<keyword evidence="3 7" id="KW-0547">Nucleotide-binding</keyword>
<dbReference type="InterPro" id="IPR049940">
    <property type="entry name" value="GluQ/Sye"/>
</dbReference>
<comment type="similarity">
    <text evidence="7">Belongs to the class-I aminoacyl-tRNA synthetase family. GluQ subfamily.</text>
</comment>
<organism evidence="10 11">
    <name type="scientific">Nitrincola tibetensis</name>
    <dbReference type="NCBI Taxonomy" id="2219697"/>
    <lineage>
        <taxon>Bacteria</taxon>
        <taxon>Pseudomonadati</taxon>
        <taxon>Pseudomonadota</taxon>
        <taxon>Gammaproteobacteria</taxon>
        <taxon>Oceanospirillales</taxon>
        <taxon>Oceanospirillaceae</taxon>
        <taxon>Nitrincola</taxon>
    </lineage>
</organism>
<evidence type="ECO:0000256" key="7">
    <source>
        <dbReference type="HAMAP-Rule" id="MF_01428"/>
    </source>
</evidence>
<proteinExistence type="inferred from homology"/>
<keyword evidence="11" id="KW-1185">Reference proteome</keyword>
<dbReference type="NCBIfam" id="TIGR03838">
    <property type="entry name" value="queuosine_YadB"/>
    <property type="match status" value="1"/>
</dbReference>
<evidence type="ECO:0000256" key="8">
    <source>
        <dbReference type="RuleBase" id="RU363037"/>
    </source>
</evidence>
<feature type="binding site" evidence="7">
    <location>
        <position position="98"/>
    </location>
    <ligand>
        <name>Zn(2+)</name>
        <dbReference type="ChEBI" id="CHEBI:29105"/>
    </ligand>
</feature>
<dbReference type="GO" id="GO:0008270">
    <property type="term" value="F:zinc ion binding"/>
    <property type="evidence" value="ECO:0007669"/>
    <property type="project" value="UniProtKB-UniRule"/>
</dbReference>
<keyword evidence="1 7" id="KW-0436">Ligase</keyword>
<feature type="binding site" evidence="7">
    <location>
        <position position="42"/>
    </location>
    <ligand>
        <name>L-glutamate</name>
        <dbReference type="ChEBI" id="CHEBI:29985"/>
    </ligand>
</feature>
<accession>A0A364NHV4</accession>
<evidence type="ECO:0000313" key="10">
    <source>
        <dbReference type="EMBL" id="RAU16624.1"/>
    </source>
</evidence>
<reference evidence="10 11" key="1">
    <citation type="submission" date="2018-06" db="EMBL/GenBank/DDBJ databases">
        <title>Nitrincola tibetense sp. nov., isolated from Lake XuguoCo on Tibetan Plateau.</title>
        <authorList>
            <person name="Xing P."/>
        </authorList>
    </citation>
    <scope>NUCLEOTIDE SEQUENCE [LARGE SCALE GENOMIC DNA]</scope>
    <source>
        <strain evidence="11">xg18</strain>
    </source>
</reference>
<feature type="domain" description="Glutamyl/glutaminyl-tRNA synthetase class Ib catalytic" evidence="9">
    <location>
        <begin position="6"/>
        <end position="240"/>
    </location>
</feature>
<dbReference type="FunFam" id="3.40.50.620:FF:000093">
    <property type="entry name" value="Glutamyl-Q tRNA(Asp) synthetase"/>
    <property type="match status" value="1"/>
</dbReference>
<dbReference type="PRINTS" id="PR00987">
    <property type="entry name" value="TRNASYNTHGLU"/>
</dbReference>
<feature type="binding site" evidence="7">
    <location>
        <position position="114"/>
    </location>
    <ligand>
        <name>Zn(2+)</name>
        <dbReference type="ChEBI" id="CHEBI:29105"/>
    </ligand>
</feature>
<dbReference type="GO" id="GO:0006424">
    <property type="term" value="P:glutamyl-tRNA aminoacylation"/>
    <property type="evidence" value="ECO:0007669"/>
    <property type="project" value="InterPro"/>
</dbReference>
<keyword evidence="4 7" id="KW-0862">Zinc</keyword>
<dbReference type="PANTHER" id="PTHR43311">
    <property type="entry name" value="GLUTAMATE--TRNA LIGASE"/>
    <property type="match status" value="1"/>
</dbReference>
<keyword evidence="6 7" id="KW-0030">Aminoacyl-tRNA synthetase</keyword>
<dbReference type="EC" id="6.1.1.-" evidence="7"/>
<dbReference type="InterPro" id="IPR020058">
    <property type="entry name" value="Glu/Gln-tRNA-synth_Ib_cat-dom"/>
</dbReference>
<dbReference type="GO" id="GO:0006400">
    <property type="term" value="P:tRNA modification"/>
    <property type="evidence" value="ECO:0007669"/>
    <property type="project" value="InterPro"/>
</dbReference>
<dbReference type="InterPro" id="IPR014729">
    <property type="entry name" value="Rossmann-like_a/b/a_fold"/>
</dbReference>
<feature type="binding site" evidence="7">
    <location>
        <position position="171"/>
    </location>
    <ligand>
        <name>L-glutamate</name>
        <dbReference type="ChEBI" id="CHEBI:29985"/>
    </ligand>
</feature>
<sequence>MIYTGRFAPSPTGPLHFGSLLAALASFLDARHHKGKWLVRIEDIDTPRVVENANDWILQTLDAYGLQWDDTVVYQSQRLRLYEEHLHKLIHQQEAYACCCTRSELSVRNARHLYDGKCRETPPKTDASVAIRLRSSAVKSEFTDRIQGKQVLHQSRADDFVLKRRDGYFAYQLAVVIDDHDQHITHVVRGADLLQETFRQRDLQAHFNFQQLEYAHIPLATYTNGQKLSKQNLAPAISNNKVVENLCFALKCLGQNPPQELFQATRREIIDWAIKNWQIEQIPATCVLPNQQEA</sequence>
<dbReference type="NCBIfam" id="NF004314">
    <property type="entry name" value="PRK05710.1-3"/>
    <property type="match status" value="1"/>
</dbReference>
<dbReference type="GO" id="GO:0004818">
    <property type="term" value="F:glutamate-tRNA ligase activity"/>
    <property type="evidence" value="ECO:0007669"/>
    <property type="project" value="TreeGrafter"/>
</dbReference>
<dbReference type="Gene3D" id="3.40.50.620">
    <property type="entry name" value="HUPs"/>
    <property type="match status" value="1"/>
</dbReference>
<evidence type="ECO:0000313" key="11">
    <source>
        <dbReference type="Proteomes" id="UP000250744"/>
    </source>
</evidence>
<feature type="binding site" evidence="7">
    <location>
        <position position="100"/>
    </location>
    <ligand>
        <name>Zn(2+)</name>
        <dbReference type="ChEBI" id="CHEBI:29105"/>
    </ligand>
</feature>
<protein>
    <recommendedName>
        <fullName evidence="7">Glutamyl-Q tRNA(Asp) synthetase</fullName>
        <shortName evidence="7">Glu-Q-RSs</shortName>
        <ecNumber evidence="7">6.1.1.-</ecNumber>
    </recommendedName>
</protein>
<dbReference type="OrthoDB" id="9807503at2"/>
<gene>
    <name evidence="7" type="primary">gluQ</name>
    <name evidence="10" type="ORF">DN062_17320</name>
</gene>
<dbReference type="InterPro" id="IPR000924">
    <property type="entry name" value="Glu/Gln-tRNA-synth"/>
</dbReference>
<dbReference type="Proteomes" id="UP000250744">
    <property type="component" value="Unassembled WGS sequence"/>
</dbReference>
<feature type="binding site" evidence="7">
    <location>
        <begin position="6"/>
        <end position="10"/>
    </location>
    <ligand>
        <name>L-glutamate</name>
        <dbReference type="ChEBI" id="CHEBI:29985"/>
    </ligand>
</feature>
<evidence type="ECO:0000256" key="4">
    <source>
        <dbReference type="ARBA" id="ARBA00022833"/>
    </source>
</evidence>
<evidence type="ECO:0000256" key="1">
    <source>
        <dbReference type="ARBA" id="ARBA00022598"/>
    </source>
</evidence>
<feature type="binding site" evidence="7">
    <location>
        <position position="189"/>
    </location>
    <ligand>
        <name>L-glutamate</name>
        <dbReference type="ChEBI" id="CHEBI:29985"/>
    </ligand>
</feature>
<dbReference type="SUPFAM" id="SSF52374">
    <property type="entry name" value="Nucleotidylyl transferase"/>
    <property type="match status" value="1"/>
</dbReference>